<dbReference type="GO" id="GO:0009897">
    <property type="term" value="C:external side of plasma membrane"/>
    <property type="evidence" value="ECO:0007669"/>
    <property type="project" value="TreeGrafter"/>
</dbReference>
<comment type="subcellular location">
    <subcellularLocation>
        <location evidence="1">Membrane</location>
        <topology evidence="1">Single-pass type I membrane protein</topology>
    </subcellularLocation>
</comment>
<dbReference type="GO" id="GO:0042605">
    <property type="term" value="F:peptide antigen binding"/>
    <property type="evidence" value="ECO:0007669"/>
    <property type="project" value="TreeGrafter"/>
</dbReference>
<dbReference type="GO" id="GO:0001916">
    <property type="term" value="P:positive regulation of T cell mediated cytotoxicity"/>
    <property type="evidence" value="ECO:0007669"/>
    <property type="project" value="TreeGrafter"/>
</dbReference>
<keyword evidence="3" id="KW-0391">Immunity</keyword>
<dbReference type="GO" id="GO:0006955">
    <property type="term" value="P:immune response"/>
    <property type="evidence" value="ECO:0007669"/>
    <property type="project" value="TreeGrafter"/>
</dbReference>
<dbReference type="InterPro" id="IPR050208">
    <property type="entry name" value="MHC_class-I_related"/>
</dbReference>
<evidence type="ECO:0000256" key="5">
    <source>
        <dbReference type="ARBA" id="ARBA00023180"/>
    </source>
</evidence>
<feature type="domain" description="MHC class I-like antigen recognition-like" evidence="8">
    <location>
        <begin position="73"/>
        <end position="149"/>
    </location>
</feature>
<feature type="chain" id="PRO_5018980277" description="MHC class I-like antigen recognition-like domain-containing protein" evidence="7">
    <location>
        <begin position="22"/>
        <end position="198"/>
    </location>
</feature>
<evidence type="ECO:0000256" key="3">
    <source>
        <dbReference type="ARBA" id="ARBA00022859"/>
    </source>
</evidence>
<evidence type="ECO:0000256" key="2">
    <source>
        <dbReference type="ARBA" id="ARBA00022451"/>
    </source>
</evidence>
<dbReference type="GO" id="GO:0042612">
    <property type="term" value="C:MHC class I protein complex"/>
    <property type="evidence" value="ECO:0007669"/>
    <property type="project" value="UniProtKB-KW"/>
</dbReference>
<dbReference type="PANTHER" id="PTHR16675:SF251">
    <property type="entry name" value="HLA CLASS I HISTOCOMPATIBILITY ANTIGEN, C ALPHA CHAIN"/>
    <property type="match status" value="1"/>
</dbReference>
<comment type="similarity">
    <text evidence="6">Belongs to the MHC class I family.</text>
</comment>
<dbReference type="GO" id="GO:0002486">
    <property type="term" value="P:antigen processing and presentation of endogenous peptide antigen via MHC class I via ER pathway, TAP-independent"/>
    <property type="evidence" value="ECO:0007669"/>
    <property type="project" value="TreeGrafter"/>
</dbReference>
<keyword evidence="5" id="KW-0325">Glycoprotein</keyword>
<protein>
    <recommendedName>
        <fullName evidence="8">MHC class I-like antigen recognition-like domain-containing protein</fullName>
    </recommendedName>
</protein>
<dbReference type="InterPro" id="IPR011162">
    <property type="entry name" value="MHC_I/II-like_Ag-recog"/>
</dbReference>
<evidence type="ECO:0000256" key="4">
    <source>
        <dbReference type="ARBA" id="ARBA00023136"/>
    </source>
</evidence>
<reference evidence="9" key="1">
    <citation type="submission" date="2019-03" db="UniProtKB">
        <authorList>
            <consortium name="Ensembl"/>
        </authorList>
    </citation>
    <scope>IDENTIFICATION</scope>
</reference>
<dbReference type="Pfam" id="PF00129">
    <property type="entry name" value="MHC_I"/>
    <property type="match status" value="1"/>
</dbReference>
<evidence type="ECO:0000256" key="7">
    <source>
        <dbReference type="SAM" id="SignalP"/>
    </source>
</evidence>
<accession>A0A452V2G1</accession>
<dbReference type="Gene3D" id="3.30.500.10">
    <property type="entry name" value="MHC class I-like antigen recognition-like"/>
    <property type="match status" value="2"/>
</dbReference>
<dbReference type="PRINTS" id="PR01638">
    <property type="entry name" value="MHCCLASSI"/>
</dbReference>
<dbReference type="GeneTree" id="ENSGT01120000271826"/>
<dbReference type="PANTHER" id="PTHR16675">
    <property type="entry name" value="MHC CLASS I-RELATED"/>
    <property type="match status" value="1"/>
</dbReference>
<feature type="signal peptide" evidence="7">
    <location>
        <begin position="1"/>
        <end position="21"/>
    </location>
</feature>
<name>A0A452V2G1_URSMA</name>
<keyword evidence="2" id="KW-0490">MHC I</keyword>
<dbReference type="GO" id="GO:0005102">
    <property type="term" value="F:signaling receptor binding"/>
    <property type="evidence" value="ECO:0007669"/>
    <property type="project" value="TreeGrafter"/>
</dbReference>
<evidence type="ECO:0000313" key="9">
    <source>
        <dbReference type="Ensembl" id="ENSUMAP00000027607"/>
    </source>
</evidence>
<evidence type="ECO:0000259" key="8">
    <source>
        <dbReference type="Pfam" id="PF00129"/>
    </source>
</evidence>
<organism evidence="9">
    <name type="scientific">Ursus maritimus</name>
    <name type="common">Polar bear</name>
    <name type="synonym">Thalarctos maritimus</name>
    <dbReference type="NCBI Taxonomy" id="29073"/>
    <lineage>
        <taxon>Eukaryota</taxon>
        <taxon>Metazoa</taxon>
        <taxon>Chordata</taxon>
        <taxon>Craniata</taxon>
        <taxon>Vertebrata</taxon>
        <taxon>Euteleostomi</taxon>
        <taxon>Mammalia</taxon>
        <taxon>Eutheria</taxon>
        <taxon>Laurasiatheria</taxon>
        <taxon>Carnivora</taxon>
        <taxon>Caniformia</taxon>
        <taxon>Ursidae</taxon>
        <taxon>Ursus</taxon>
    </lineage>
</organism>
<dbReference type="GO" id="GO:0098553">
    <property type="term" value="C:lumenal side of endoplasmic reticulum membrane"/>
    <property type="evidence" value="ECO:0007669"/>
    <property type="project" value="UniProtKB-ARBA"/>
</dbReference>
<evidence type="ECO:0000256" key="6">
    <source>
        <dbReference type="RuleBase" id="RU004439"/>
    </source>
</evidence>
<keyword evidence="7" id="KW-0732">Signal</keyword>
<dbReference type="InterPro" id="IPR011161">
    <property type="entry name" value="MHC_I-like_Ag-recog"/>
</dbReference>
<dbReference type="Ensembl" id="ENSUMAT00000032640.1">
    <property type="protein sequence ID" value="ENSUMAP00000027607.1"/>
    <property type="gene ID" value="ENSUMAG00000020037.1"/>
</dbReference>
<dbReference type="GO" id="GO:0002476">
    <property type="term" value="P:antigen processing and presentation of endogenous peptide antigen via MHC class Ib"/>
    <property type="evidence" value="ECO:0007669"/>
    <property type="project" value="TreeGrafter"/>
</dbReference>
<dbReference type="GO" id="GO:0005615">
    <property type="term" value="C:extracellular space"/>
    <property type="evidence" value="ECO:0007669"/>
    <property type="project" value="TreeGrafter"/>
</dbReference>
<dbReference type="AlphaFoldDB" id="A0A452V2G1"/>
<keyword evidence="4" id="KW-0472">Membrane</keyword>
<dbReference type="InterPro" id="IPR037055">
    <property type="entry name" value="MHC_I-like_Ag-recog_sf"/>
</dbReference>
<dbReference type="OMA" id="HITICMS"/>
<dbReference type="FunFam" id="3.30.500.10:FF:000015">
    <property type="entry name" value="RT1 class I, M6, gene 1"/>
    <property type="match status" value="1"/>
</dbReference>
<sequence length="198" mass="21953">MGPGTLLLLLSGALAVTETWGGLHCLRYLGTAVSRPGRGEPRYVEVGYVDDTQFARFDSDSASRRMEPRAPWVGPDGRLLRGYEQFAYDGADYIVPNDDLLSWTAAATAAQIARRKWEAAGEAEHYGNYLDGACVEWLRRHLENAKETLRRAGTGVTRPPGSPLHWAWLPARKGKWIQCQHRPSHGWGEGDPLGCSYS</sequence>
<proteinExistence type="inferred from homology"/>
<dbReference type="GO" id="GO:0030670">
    <property type="term" value="C:phagocytic vesicle membrane"/>
    <property type="evidence" value="ECO:0007669"/>
    <property type="project" value="UniProtKB-ARBA"/>
</dbReference>
<dbReference type="SUPFAM" id="SSF54452">
    <property type="entry name" value="MHC antigen-recognition domain"/>
    <property type="match status" value="1"/>
</dbReference>
<dbReference type="InterPro" id="IPR001039">
    <property type="entry name" value="MHC_I_a_a1/a2"/>
</dbReference>
<evidence type="ECO:0000256" key="1">
    <source>
        <dbReference type="ARBA" id="ARBA00004479"/>
    </source>
</evidence>